<name>A0A369Z341_HAEPA</name>
<reference evidence="1 2" key="1">
    <citation type="submission" date="2018-05" db="EMBL/GenBank/DDBJ databases">
        <title>Draft Genome Sequences for a Diverse set of 7 Haemophilus Species.</title>
        <authorList>
            <person name="Nichols M."/>
            <person name="Topaz N."/>
            <person name="Wang X."/>
            <person name="Wang X."/>
            <person name="Boxrud D."/>
        </authorList>
    </citation>
    <scope>NUCLEOTIDE SEQUENCE [LARGE SCALE GENOMIC DNA]</scope>
    <source>
        <strain evidence="1 2">C2008001710</strain>
    </source>
</reference>
<comment type="caution">
    <text evidence="1">The sequence shown here is derived from an EMBL/GenBank/DDBJ whole genome shotgun (WGS) entry which is preliminary data.</text>
</comment>
<protein>
    <submittedName>
        <fullName evidence="1">Uncharacterized protein</fullName>
    </submittedName>
</protein>
<dbReference type="EMBL" id="QEPW01000012">
    <property type="protein sequence ID" value="RDE90255.1"/>
    <property type="molecule type" value="Genomic_DNA"/>
</dbReference>
<accession>A0A369Z341</accession>
<evidence type="ECO:0000313" key="1">
    <source>
        <dbReference type="EMBL" id="RDE90255.1"/>
    </source>
</evidence>
<proteinExistence type="predicted"/>
<evidence type="ECO:0000313" key="2">
    <source>
        <dbReference type="Proteomes" id="UP000253910"/>
    </source>
</evidence>
<organism evidence="1 2">
    <name type="scientific">Haemophilus parainfluenzae</name>
    <dbReference type="NCBI Taxonomy" id="729"/>
    <lineage>
        <taxon>Bacteria</taxon>
        <taxon>Pseudomonadati</taxon>
        <taxon>Pseudomonadota</taxon>
        <taxon>Gammaproteobacteria</taxon>
        <taxon>Pasteurellales</taxon>
        <taxon>Pasteurellaceae</taxon>
        <taxon>Haemophilus</taxon>
    </lineage>
</organism>
<sequence length="80" mass="9218">MGREFFDEYCSPELLALITGYVCPKYQMKSLNEFGIPFLHPKGNRKFPLVLRSDGDKILKGEKVQPITQTKERRRSAVLS</sequence>
<dbReference type="AlphaFoldDB" id="A0A369Z341"/>
<gene>
    <name evidence="1" type="ORF">DPV87_07515</name>
</gene>
<dbReference type="Proteomes" id="UP000253910">
    <property type="component" value="Unassembled WGS sequence"/>
</dbReference>
<dbReference type="RefSeq" id="WP_048952983.1">
    <property type="nucleotide sequence ID" value="NZ_QEPW01000012.1"/>
</dbReference>